<dbReference type="PROSITE" id="PS00022">
    <property type="entry name" value="EGF_1"/>
    <property type="match status" value="1"/>
</dbReference>
<dbReference type="PROSITE" id="PS50026">
    <property type="entry name" value="EGF_3"/>
    <property type="match status" value="1"/>
</dbReference>
<name>A0AAE0NXY6_9PEZI</name>
<evidence type="ECO:0000256" key="4">
    <source>
        <dbReference type="SAM" id="SignalP"/>
    </source>
</evidence>
<feature type="signal peptide" evidence="4">
    <location>
        <begin position="1"/>
        <end position="19"/>
    </location>
</feature>
<dbReference type="Pfam" id="PF02333">
    <property type="entry name" value="Phytase"/>
    <property type="match status" value="1"/>
</dbReference>
<feature type="domain" description="BPP" evidence="6">
    <location>
        <begin position="11"/>
        <end position="321"/>
    </location>
</feature>
<evidence type="ECO:0000259" key="6">
    <source>
        <dbReference type="PROSITE" id="PS51662"/>
    </source>
</evidence>
<dbReference type="Proteomes" id="UP001285441">
    <property type="component" value="Unassembled WGS sequence"/>
</dbReference>
<organism evidence="7 8">
    <name type="scientific">Podospora didyma</name>
    <dbReference type="NCBI Taxonomy" id="330526"/>
    <lineage>
        <taxon>Eukaryota</taxon>
        <taxon>Fungi</taxon>
        <taxon>Dikarya</taxon>
        <taxon>Ascomycota</taxon>
        <taxon>Pezizomycotina</taxon>
        <taxon>Sordariomycetes</taxon>
        <taxon>Sordariomycetidae</taxon>
        <taxon>Sordariales</taxon>
        <taxon>Podosporaceae</taxon>
        <taxon>Podospora</taxon>
    </lineage>
</organism>
<sequence length="759" mass="80364">MKRYLLAPVLHWMAHAAAASISISANVAIINTGSIESDSTATYYSTTKNSSLLLGNDGGAASGGFHAWSLKDDDNKLPLPEVKHLTTGRSKLITTAYGIGGKDVAITIAMPDSVIRVFEVPSFTEVVSARFTELGDWSALCSWKSKSRNQYFFLFGKHRGIQYLLRETKNGKEVVKIRSFEVPIEADGCAVSETQSVLYLSTGDDKSTYAFDLSESTDTPSVSQVGKTEDDITGLAVYHGKGGSDVLFVAHEDQLAAYQVPALTLIGTVKLGGLEDIEVQGPSIFQAATDSYTGGLLALAVEWEDGKGFGVVGLDDVLSKLGITPNTEYDPRKLASSCRTRTTICEQCSTSGYCKKTGGDTSCACFWGFTGTNCQQFTCSDNCSGHGQCVGPDVCACDAGWGGLHCSFVLVQPDYETTANGGDGDDPAIWISPVASNLSRIITTTKSGDGAGLAVFDLTGRLLQSMPAAEPNNVDVIYGFEMGGPRKVDLVFAACRGDDTLCLFEMSTNGTLATVAGGSHPVVDDFTVYGSCTYRSPQTGKQYLFVNEKSARYLQYELTIINDTLTTTLVRDFTGGSGGQVEGCVTDEENGWIFIGEEPSALWRYPAEPDTTPAGVAIARVGDGHLFADVEGVTLVYGPSPDKGFILVSCQGVSAYNVYRRAAPHEYVATFTLVNSSSGAVDAVSNTDGIAAVGNALGPDFPHGLVVVHDDANQLPGGQGTNPEASFKLVSLASILGSPALAALNLLADVDANWDPRKQ</sequence>
<feature type="disulfide bond" evidence="3">
    <location>
        <begin position="379"/>
        <end position="389"/>
    </location>
</feature>
<evidence type="ECO:0000256" key="3">
    <source>
        <dbReference type="PROSITE-ProRule" id="PRU00076"/>
    </source>
</evidence>
<evidence type="ECO:0000259" key="5">
    <source>
        <dbReference type="PROSITE" id="PS50026"/>
    </source>
</evidence>
<reference evidence="7" key="1">
    <citation type="journal article" date="2023" name="Mol. Phylogenet. Evol.">
        <title>Genome-scale phylogeny and comparative genomics of the fungal order Sordariales.</title>
        <authorList>
            <person name="Hensen N."/>
            <person name="Bonometti L."/>
            <person name="Westerberg I."/>
            <person name="Brannstrom I.O."/>
            <person name="Guillou S."/>
            <person name="Cros-Aarteil S."/>
            <person name="Calhoun S."/>
            <person name="Haridas S."/>
            <person name="Kuo A."/>
            <person name="Mondo S."/>
            <person name="Pangilinan J."/>
            <person name="Riley R."/>
            <person name="LaButti K."/>
            <person name="Andreopoulos B."/>
            <person name="Lipzen A."/>
            <person name="Chen C."/>
            <person name="Yan M."/>
            <person name="Daum C."/>
            <person name="Ng V."/>
            <person name="Clum A."/>
            <person name="Steindorff A."/>
            <person name="Ohm R.A."/>
            <person name="Martin F."/>
            <person name="Silar P."/>
            <person name="Natvig D.O."/>
            <person name="Lalanne C."/>
            <person name="Gautier V."/>
            <person name="Ament-Velasquez S.L."/>
            <person name="Kruys A."/>
            <person name="Hutchinson M.I."/>
            <person name="Powell A.J."/>
            <person name="Barry K."/>
            <person name="Miller A.N."/>
            <person name="Grigoriev I.V."/>
            <person name="Debuchy R."/>
            <person name="Gladieux P."/>
            <person name="Hiltunen Thoren M."/>
            <person name="Johannesson H."/>
        </authorList>
    </citation>
    <scope>NUCLEOTIDE SEQUENCE</scope>
    <source>
        <strain evidence="7">CBS 232.78</strain>
    </source>
</reference>
<dbReference type="GO" id="GO:0016158">
    <property type="term" value="F:inositol hexakisphosphate 3-phosphatase activity"/>
    <property type="evidence" value="ECO:0007669"/>
    <property type="project" value="InterPro"/>
</dbReference>
<dbReference type="PANTHER" id="PTHR14949:SF56">
    <property type="entry name" value="EGF-LIKE-DOMAIN, MULTIPLE 7"/>
    <property type="match status" value="1"/>
</dbReference>
<feature type="domain" description="BPP" evidence="6">
    <location>
        <begin position="401"/>
        <end position="741"/>
    </location>
</feature>
<dbReference type="Gene3D" id="2.120.10.30">
    <property type="entry name" value="TolB, C-terminal domain"/>
    <property type="match status" value="2"/>
</dbReference>
<evidence type="ECO:0000313" key="8">
    <source>
        <dbReference type="Proteomes" id="UP001285441"/>
    </source>
</evidence>
<proteinExistence type="predicted"/>
<evidence type="ECO:0000313" key="7">
    <source>
        <dbReference type="EMBL" id="KAK3389777.1"/>
    </source>
</evidence>
<evidence type="ECO:0000256" key="1">
    <source>
        <dbReference type="ARBA" id="ARBA00022729"/>
    </source>
</evidence>
<reference evidence="7" key="2">
    <citation type="submission" date="2023-06" db="EMBL/GenBank/DDBJ databases">
        <authorList>
            <consortium name="Lawrence Berkeley National Laboratory"/>
            <person name="Haridas S."/>
            <person name="Hensen N."/>
            <person name="Bonometti L."/>
            <person name="Westerberg I."/>
            <person name="Brannstrom I.O."/>
            <person name="Guillou S."/>
            <person name="Cros-Aarteil S."/>
            <person name="Calhoun S."/>
            <person name="Kuo A."/>
            <person name="Mondo S."/>
            <person name="Pangilinan J."/>
            <person name="Riley R."/>
            <person name="LaButti K."/>
            <person name="Andreopoulos B."/>
            <person name="Lipzen A."/>
            <person name="Chen C."/>
            <person name="Yanf M."/>
            <person name="Daum C."/>
            <person name="Ng V."/>
            <person name="Clum A."/>
            <person name="Steindorff A."/>
            <person name="Ohm R."/>
            <person name="Martin F."/>
            <person name="Silar P."/>
            <person name="Natvig D."/>
            <person name="Lalanne C."/>
            <person name="Gautier V."/>
            <person name="Ament-velasquez S.L."/>
            <person name="Kruys A."/>
            <person name="Hutchinson M.I."/>
            <person name="Powell A.J."/>
            <person name="Barry K."/>
            <person name="Miller A.N."/>
            <person name="Grigoriev I.V."/>
            <person name="Debuchy R."/>
            <person name="Gladieux P."/>
            <person name="Thoren M.H."/>
            <person name="Johannesson H."/>
        </authorList>
    </citation>
    <scope>NUCLEOTIDE SEQUENCE</scope>
    <source>
        <strain evidence="7">CBS 232.78</strain>
    </source>
</reference>
<dbReference type="AlphaFoldDB" id="A0AAE0NXY6"/>
<dbReference type="PROSITE" id="PS01186">
    <property type="entry name" value="EGF_2"/>
    <property type="match status" value="1"/>
</dbReference>
<feature type="domain" description="EGF-like" evidence="5">
    <location>
        <begin position="375"/>
        <end position="407"/>
    </location>
</feature>
<feature type="chain" id="PRO_5042192483" evidence="4">
    <location>
        <begin position="20"/>
        <end position="759"/>
    </location>
</feature>
<dbReference type="SUPFAM" id="SSF50956">
    <property type="entry name" value="Thermostable phytase (3-phytase)"/>
    <property type="match status" value="2"/>
</dbReference>
<dbReference type="InterPro" id="IPR011042">
    <property type="entry name" value="6-blade_b-propeller_TolB-like"/>
</dbReference>
<feature type="disulfide bond" evidence="3">
    <location>
        <begin position="397"/>
        <end position="406"/>
    </location>
</feature>
<keyword evidence="3" id="KW-0245">EGF-like domain</keyword>
<keyword evidence="2 3" id="KW-1015">Disulfide bond</keyword>
<dbReference type="PROSITE" id="PS51662">
    <property type="entry name" value="BP_PHYTASE"/>
    <property type="match status" value="2"/>
</dbReference>
<evidence type="ECO:0000256" key="2">
    <source>
        <dbReference type="ARBA" id="ARBA00023157"/>
    </source>
</evidence>
<accession>A0AAE0NXY6</accession>
<comment type="caution">
    <text evidence="7">The sequence shown here is derived from an EMBL/GenBank/DDBJ whole genome shotgun (WGS) entry which is preliminary data.</text>
</comment>
<keyword evidence="8" id="KW-1185">Reference proteome</keyword>
<dbReference type="InterPro" id="IPR050969">
    <property type="entry name" value="Dev_Signal_Modulators"/>
</dbReference>
<dbReference type="PANTHER" id="PTHR14949">
    <property type="entry name" value="EGF-LIKE-DOMAIN, MULTIPLE 7, 8"/>
    <property type="match status" value="1"/>
</dbReference>
<dbReference type="InterPro" id="IPR000742">
    <property type="entry name" value="EGF"/>
</dbReference>
<dbReference type="Gene3D" id="2.10.25.10">
    <property type="entry name" value="Laminin"/>
    <property type="match status" value="1"/>
</dbReference>
<dbReference type="EMBL" id="JAULSW010000002">
    <property type="protein sequence ID" value="KAK3389777.1"/>
    <property type="molecule type" value="Genomic_DNA"/>
</dbReference>
<keyword evidence="1 4" id="KW-0732">Signal</keyword>
<gene>
    <name evidence="7" type="ORF">B0H63DRAFT_464317</name>
</gene>
<dbReference type="InterPro" id="IPR003431">
    <property type="entry name" value="B-propeller_Phytase"/>
</dbReference>
<comment type="caution">
    <text evidence="3">Lacks conserved residue(s) required for the propagation of feature annotation.</text>
</comment>
<protein>
    <submittedName>
        <fullName evidence="7">Phytase</fullName>
    </submittedName>
</protein>